<dbReference type="InterPro" id="IPR011257">
    <property type="entry name" value="DNA_glycosylase"/>
</dbReference>
<keyword evidence="13" id="KW-1185">Reference proteome</keyword>
<dbReference type="Proteomes" id="UP000274756">
    <property type="component" value="Unassembled WGS sequence"/>
</dbReference>
<keyword evidence="5" id="KW-0234">DNA repair</keyword>
<dbReference type="SUPFAM" id="SSF48150">
    <property type="entry name" value="DNA-glycosylase"/>
    <property type="match status" value="1"/>
</dbReference>
<dbReference type="GO" id="GO:0005634">
    <property type="term" value="C:nucleus"/>
    <property type="evidence" value="ECO:0007669"/>
    <property type="project" value="TreeGrafter"/>
</dbReference>
<evidence type="ECO:0000313" key="12">
    <source>
        <dbReference type="Proteomes" id="UP000038040"/>
    </source>
</evidence>
<dbReference type="GO" id="GO:0006285">
    <property type="term" value="P:base-excision repair, AP site formation"/>
    <property type="evidence" value="ECO:0007669"/>
    <property type="project" value="TreeGrafter"/>
</dbReference>
<dbReference type="SMART" id="SM00478">
    <property type="entry name" value="ENDO3c"/>
    <property type="match status" value="1"/>
</dbReference>
<dbReference type="InterPro" id="IPR012904">
    <property type="entry name" value="OGG_N"/>
</dbReference>
<evidence type="ECO:0000313" key="13">
    <source>
        <dbReference type="Proteomes" id="UP000274756"/>
    </source>
</evidence>
<name>A0A0N4U8V8_DRAME</name>
<dbReference type="Pfam" id="PF07934">
    <property type="entry name" value="OGG_N"/>
    <property type="match status" value="1"/>
</dbReference>
<comment type="similarity">
    <text evidence="1">Belongs to the type-1 OGG1 family.</text>
</comment>
<reference evidence="14" key="1">
    <citation type="submission" date="2016-04" db="UniProtKB">
        <authorList>
            <consortium name="WormBaseParasite"/>
        </authorList>
    </citation>
    <scope>IDENTIFICATION</scope>
</reference>
<dbReference type="AlphaFoldDB" id="A0A0N4U8V8"/>
<dbReference type="STRING" id="318479.A0A0N4U8V8"/>
<evidence type="ECO:0000256" key="3">
    <source>
        <dbReference type="ARBA" id="ARBA00022763"/>
    </source>
</evidence>
<evidence type="ECO:0000313" key="11">
    <source>
        <dbReference type="EMBL" id="VDN57528.1"/>
    </source>
</evidence>
<evidence type="ECO:0000256" key="8">
    <source>
        <dbReference type="ARBA" id="ARBA00023295"/>
    </source>
</evidence>
<proteinExistence type="inferred from homology"/>
<protein>
    <recommendedName>
        <fullName evidence="2">DNA-(apurinic or apyrimidinic site) lyase</fullName>
        <ecNumber evidence="2">4.2.99.18</ecNumber>
    </recommendedName>
</protein>
<gene>
    <name evidence="11" type="ORF">DME_LOCUS7501</name>
</gene>
<evidence type="ECO:0000256" key="4">
    <source>
        <dbReference type="ARBA" id="ARBA00022801"/>
    </source>
</evidence>
<evidence type="ECO:0000313" key="14">
    <source>
        <dbReference type="WBParaSite" id="DME_0000349601-mRNA-1"/>
    </source>
</evidence>
<dbReference type="PANTHER" id="PTHR10242">
    <property type="entry name" value="8-OXOGUANINE DNA GLYCOSYLASE"/>
    <property type="match status" value="1"/>
</dbReference>
<dbReference type="GO" id="GO:0003684">
    <property type="term" value="F:damaged DNA binding"/>
    <property type="evidence" value="ECO:0007669"/>
    <property type="project" value="InterPro"/>
</dbReference>
<dbReference type="OrthoDB" id="238681at2759"/>
<dbReference type="CDD" id="cd00056">
    <property type="entry name" value="ENDO3c"/>
    <property type="match status" value="1"/>
</dbReference>
<feature type="domain" description="HhH-GPD" evidence="10">
    <location>
        <begin position="66"/>
        <end position="230"/>
    </location>
</feature>
<dbReference type="PANTHER" id="PTHR10242:SF2">
    <property type="entry name" value="N-GLYCOSYLASE_DNA LYASE"/>
    <property type="match status" value="1"/>
</dbReference>
<keyword evidence="8" id="KW-0326">Glycosidase</keyword>
<accession>A0A0N4U8V8</accession>
<dbReference type="InterPro" id="IPR003265">
    <property type="entry name" value="HhH-GPD_domain"/>
</dbReference>
<sequence>MLWMANTNLSLKLDSDRLSVNLSTLYKKWIDSDPYFANLISSSNQFYEGIRVLSQDPFETMFSFICSSNNNIRRISKMVAKLCELYGEQIMVSSSPHNVFYNFPDLKRIIFDTNVESTLKQNGFGYRATFIRSAAQKLSEFGGESWLEDLKKVSYTDAKKALQLLPGIGPKVADCICLMALQKYEAVPIDTHVLQITASIYLPHLMNKKSLNKANRKEIERMWKYKFGDYAGWAHSVLFSANLSYFKSESKNRLIYDNIRYADIR</sequence>
<dbReference type="Gene3D" id="1.10.340.30">
    <property type="entry name" value="Hypothetical protein, domain 2"/>
    <property type="match status" value="1"/>
</dbReference>
<evidence type="ECO:0000256" key="9">
    <source>
        <dbReference type="ARBA" id="ARBA00044632"/>
    </source>
</evidence>
<comment type="catalytic activity">
    <reaction evidence="9">
        <text>2'-deoxyribonucleotide-(2'-deoxyribose 5'-phosphate)-2'-deoxyribonucleotide-DNA = a 3'-end 2'-deoxyribonucleotide-(2,3-dehydro-2,3-deoxyribose 5'-phosphate)-DNA + a 5'-end 5'-phospho-2'-deoxyribonucleoside-DNA + H(+)</text>
        <dbReference type="Rhea" id="RHEA:66592"/>
        <dbReference type="Rhea" id="RHEA-COMP:13180"/>
        <dbReference type="Rhea" id="RHEA-COMP:16897"/>
        <dbReference type="Rhea" id="RHEA-COMP:17067"/>
        <dbReference type="ChEBI" id="CHEBI:15378"/>
        <dbReference type="ChEBI" id="CHEBI:136412"/>
        <dbReference type="ChEBI" id="CHEBI:157695"/>
        <dbReference type="ChEBI" id="CHEBI:167181"/>
        <dbReference type="EC" id="4.2.99.18"/>
    </reaction>
</comment>
<dbReference type="EMBL" id="UYYG01001161">
    <property type="protein sequence ID" value="VDN57528.1"/>
    <property type="molecule type" value="Genomic_DNA"/>
</dbReference>
<keyword evidence="6" id="KW-0456">Lyase</keyword>
<organism evidence="12 14">
    <name type="scientific">Dracunculus medinensis</name>
    <name type="common">Guinea worm</name>
    <dbReference type="NCBI Taxonomy" id="318479"/>
    <lineage>
        <taxon>Eukaryota</taxon>
        <taxon>Metazoa</taxon>
        <taxon>Ecdysozoa</taxon>
        <taxon>Nematoda</taxon>
        <taxon>Chromadorea</taxon>
        <taxon>Rhabditida</taxon>
        <taxon>Spirurina</taxon>
        <taxon>Dracunculoidea</taxon>
        <taxon>Dracunculidae</taxon>
        <taxon>Dracunculus</taxon>
    </lineage>
</organism>
<dbReference type="EC" id="4.2.99.18" evidence="2"/>
<dbReference type="GO" id="GO:0006289">
    <property type="term" value="P:nucleotide-excision repair"/>
    <property type="evidence" value="ECO:0007669"/>
    <property type="project" value="InterPro"/>
</dbReference>
<dbReference type="GO" id="GO:0140078">
    <property type="term" value="F:class I DNA-(apurinic or apyrimidinic site) endonuclease activity"/>
    <property type="evidence" value="ECO:0007669"/>
    <property type="project" value="UniProtKB-EC"/>
</dbReference>
<dbReference type="InterPro" id="IPR023170">
    <property type="entry name" value="HhH_base_excis_C"/>
</dbReference>
<dbReference type="InterPro" id="IPR052054">
    <property type="entry name" value="Oxidative_DNA_repair_enzyme"/>
</dbReference>
<evidence type="ECO:0000259" key="10">
    <source>
        <dbReference type="SMART" id="SM00478"/>
    </source>
</evidence>
<reference evidence="11 13" key="2">
    <citation type="submission" date="2018-11" db="EMBL/GenBank/DDBJ databases">
        <authorList>
            <consortium name="Pathogen Informatics"/>
        </authorList>
    </citation>
    <scope>NUCLEOTIDE SEQUENCE [LARGE SCALE GENOMIC DNA]</scope>
</reference>
<evidence type="ECO:0000256" key="6">
    <source>
        <dbReference type="ARBA" id="ARBA00023239"/>
    </source>
</evidence>
<keyword evidence="3" id="KW-0227">DNA damage</keyword>
<evidence type="ECO:0000256" key="1">
    <source>
        <dbReference type="ARBA" id="ARBA00010679"/>
    </source>
</evidence>
<evidence type="ECO:0000256" key="2">
    <source>
        <dbReference type="ARBA" id="ARBA00012720"/>
    </source>
</evidence>
<dbReference type="Proteomes" id="UP000038040">
    <property type="component" value="Unplaced"/>
</dbReference>
<evidence type="ECO:0000256" key="7">
    <source>
        <dbReference type="ARBA" id="ARBA00023268"/>
    </source>
</evidence>
<keyword evidence="7" id="KW-0511">Multifunctional enzyme</keyword>
<dbReference type="GO" id="GO:0034039">
    <property type="term" value="F:8-oxo-7,8-dihydroguanine DNA N-glycosylase activity"/>
    <property type="evidence" value="ECO:0007669"/>
    <property type="project" value="TreeGrafter"/>
</dbReference>
<dbReference type="Gene3D" id="1.10.1670.10">
    <property type="entry name" value="Helix-hairpin-Helix base-excision DNA repair enzymes (C-terminal)"/>
    <property type="match status" value="1"/>
</dbReference>
<dbReference type="WBParaSite" id="DME_0000349601-mRNA-1">
    <property type="protein sequence ID" value="DME_0000349601-mRNA-1"/>
    <property type="gene ID" value="DME_0000349601"/>
</dbReference>
<keyword evidence="4" id="KW-0378">Hydrolase</keyword>
<dbReference type="Pfam" id="PF00730">
    <property type="entry name" value="HhH-GPD"/>
    <property type="match status" value="1"/>
</dbReference>
<evidence type="ECO:0000256" key="5">
    <source>
        <dbReference type="ARBA" id="ARBA00023204"/>
    </source>
</evidence>